<feature type="transmembrane region" description="Helical" evidence="2">
    <location>
        <begin position="6"/>
        <end position="29"/>
    </location>
</feature>
<dbReference type="Proteomes" id="UP001275315">
    <property type="component" value="Unassembled WGS sequence"/>
</dbReference>
<evidence type="ECO:0000313" key="4">
    <source>
        <dbReference type="Proteomes" id="UP001275315"/>
    </source>
</evidence>
<feature type="region of interest" description="Disordered" evidence="1">
    <location>
        <begin position="86"/>
        <end position="129"/>
    </location>
</feature>
<dbReference type="RefSeq" id="WP_320378449.1">
    <property type="nucleotide sequence ID" value="NZ_JAWDIQ010000001.1"/>
</dbReference>
<dbReference type="EMBL" id="JAWDIQ010000001">
    <property type="protein sequence ID" value="MDY0407654.1"/>
    <property type="molecule type" value="Genomic_DNA"/>
</dbReference>
<gene>
    <name evidence="3" type="ORF">RWD45_02340</name>
</gene>
<evidence type="ECO:0000256" key="2">
    <source>
        <dbReference type="SAM" id="Phobius"/>
    </source>
</evidence>
<keyword evidence="2" id="KW-0472">Membrane</keyword>
<keyword evidence="2" id="KW-0812">Transmembrane</keyword>
<evidence type="ECO:0000256" key="1">
    <source>
        <dbReference type="SAM" id="MobiDB-lite"/>
    </source>
</evidence>
<keyword evidence="2" id="KW-1133">Transmembrane helix</keyword>
<accession>A0ABU5CPA3</accession>
<sequence length="129" mass="14375">MLNGIIQVLMYIGFFIGGLVIIGIIYVLVEGIKKLFPNHEEKEDSILMTGMFFTPIIIIGIIGVTILFSVIFDGSSVDQEYDSYETYDEYGDDSPGIHYGEPYPRSDGTPVKGHYRSNPDGSPYNNLNP</sequence>
<feature type="transmembrane region" description="Helical" evidence="2">
    <location>
        <begin position="50"/>
        <end position="72"/>
    </location>
</feature>
<name>A0ABU5CPA3_9BACI</name>
<proteinExistence type="predicted"/>
<evidence type="ECO:0000313" key="3">
    <source>
        <dbReference type="EMBL" id="MDY0407654.1"/>
    </source>
</evidence>
<comment type="caution">
    <text evidence="3">The sequence shown here is derived from an EMBL/GenBank/DDBJ whole genome shotgun (WGS) entry which is preliminary data.</text>
</comment>
<protein>
    <submittedName>
        <fullName evidence="3">Uncharacterized protein</fullName>
    </submittedName>
</protein>
<organism evidence="3 4">
    <name type="scientific">Paracerasibacillus soli</name>
    <dbReference type="NCBI Taxonomy" id="480284"/>
    <lineage>
        <taxon>Bacteria</taxon>
        <taxon>Bacillati</taxon>
        <taxon>Bacillota</taxon>
        <taxon>Bacilli</taxon>
        <taxon>Bacillales</taxon>
        <taxon>Bacillaceae</taxon>
        <taxon>Paracerasibacillus</taxon>
    </lineage>
</organism>
<keyword evidence="4" id="KW-1185">Reference proteome</keyword>
<feature type="compositionally biased region" description="Polar residues" evidence="1">
    <location>
        <begin position="119"/>
        <end position="129"/>
    </location>
</feature>
<reference evidence="3 4" key="1">
    <citation type="submission" date="2023-10" db="EMBL/GenBank/DDBJ databases">
        <title>Virgibacillus soli CC-YMP-6 genome.</title>
        <authorList>
            <person name="Miliotis G."/>
            <person name="Sengupta P."/>
            <person name="Hameed A."/>
            <person name="Chuvochina M."/>
            <person name="Mcdonagh F."/>
            <person name="Simpson A.C."/>
            <person name="Singh N.K."/>
            <person name="Rekha P.D."/>
            <person name="Raman K."/>
            <person name="Hugenholtz P."/>
            <person name="Venkateswaran K."/>
        </authorList>
    </citation>
    <scope>NUCLEOTIDE SEQUENCE [LARGE SCALE GENOMIC DNA]</scope>
    <source>
        <strain evidence="3 4">CC-YMP-6</strain>
    </source>
</reference>